<comment type="similarity">
    <text evidence="2 9">Belongs to the cytochrome P450 family.</text>
</comment>
<keyword evidence="5 9" id="KW-0560">Oxidoreductase</keyword>
<evidence type="ECO:0000313" key="11">
    <source>
        <dbReference type="Proteomes" id="UP000283090"/>
    </source>
</evidence>
<dbReference type="PROSITE" id="PS00086">
    <property type="entry name" value="CYTOCHROME_P450"/>
    <property type="match status" value="1"/>
</dbReference>
<evidence type="ECO:0000256" key="5">
    <source>
        <dbReference type="ARBA" id="ARBA00023002"/>
    </source>
</evidence>
<keyword evidence="7 9" id="KW-0503">Monooxygenase</keyword>
<organism evidence="10 11">
    <name type="scientific">Arthrobotrys flagrans</name>
    <name type="common">Nematode-trapping fungus</name>
    <name type="synonym">Trichothecium flagrans</name>
    <dbReference type="NCBI Taxonomy" id="97331"/>
    <lineage>
        <taxon>Eukaryota</taxon>
        <taxon>Fungi</taxon>
        <taxon>Dikarya</taxon>
        <taxon>Ascomycota</taxon>
        <taxon>Pezizomycotina</taxon>
        <taxon>Orbiliomycetes</taxon>
        <taxon>Orbiliales</taxon>
        <taxon>Orbiliaceae</taxon>
        <taxon>Arthrobotrys</taxon>
    </lineage>
</organism>
<feature type="binding site" description="axial binding residue" evidence="8">
    <location>
        <position position="467"/>
    </location>
    <ligand>
        <name>heme</name>
        <dbReference type="ChEBI" id="CHEBI:30413"/>
    </ligand>
    <ligandPart>
        <name>Fe</name>
        <dbReference type="ChEBI" id="CHEBI:18248"/>
    </ligandPart>
</feature>
<evidence type="ECO:0000313" key="10">
    <source>
        <dbReference type="EMBL" id="RVD89921.1"/>
    </source>
</evidence>
<dbReference type="Gene3D" id="1.10.630.10">
    <property type="entry name" value="Cytochrome P450"/>
    <property type="match status" value="1"/>
</dbReference>
<dbReference type="InterPro" id="IPR017972">
    <property type="entry name" value="Cyt_P450_CS"/>
</dbReference>
<evidence type="ECO:0000256" key="6">
    <source>
        <dbReference type="ARBA" id="ARBA00023004"/>
    </source>
</evidence>
<accession>A0A437AFD8</accession>
<dbReference type="Pfam" id="PF00067">
    <property type="entry name" value="p450"/>
    <property type="match status" value="1"/>
</dbReference>
<keyword evidence="11" id="KW-1185">Reference proteome</keyword>
<dbReference type="InterPro" id="IPR001128">
    <property type="entry name" value="Cyt_P450"/>
</dbReference>
<evidence type="ECO:0000256" key="4">
    <source>
        <dbReference type="ARBA" id="ARBA00022723"/>
    </source>
</evidence>
<dbReference type="PANTHER" id="PTHR24287:SF1">
    <property type="entry name" value="P450, PUTATIVE (EUROFUNG)-RELATED"/>
    <property type="match status" value="1"/>
</dbReference>
<keyword evidence="3 8" id="KW-0349">Heme</keyword>
<dbReference type="InterPro" id="IPR002974">
    <property type="entry name" value="Cyt_P450_E_CYP52_ascomycetes"/>
</dbReference>
<dbReference type="PRINTS" id="PR01239">
    <property type="entry name" value="EP450IICYP52"/>
</dbReference>
<dbReference type="GO" id="GO:0016712">
    <property type="term" value="F:oxidoreductase activity, acting on paired donors, with incorporation or reduction of molecular oxygen, reduced flavin or flavoprotein as one donor, and incorporation of one atom of oxygen"/>
    <property type="evidence" value="ECO:0007669"/>
    <property type="project" value="InterPro"/>
</dbReference>
<dbReference type="PRINTS" id="PR00385">
    <property type="entry name" value="P450"/>
</dbReference>
<keyword evidence="6 8" id="KW-0408">Iron</keyword>
<dbReference type="STRING" id="97331.A0A437AFD8"/>
<gene>
    <name evidence="10" type="ORF">DFL_000908</name>
</gene>
<keyword evidence="4 8" id="KW-0479">Metal-binding</keyword>
<dbReference type="SUPFAM" id="SSF48264">
    <property type="entry name" value="Cytochrome P450"/>
    <property type="match status" value="1"/>
</dbReference>
<protein>
    <recommendedName>
        <fullName evidence="12">Cytochrome P450</fullName>
    </recommendedName>
</protein>
<evidence type="ECO:0000256" key="1">
    <source>
        <dbReference type="ARBA" id="ARBA00001971"/>
    </source>
</evidence>
<dbReference type="GO" id="GO:0005506">
    <property type="term" value="F:iron ion binding"/>
    <property type="evidence" value="ECO:0007669"/>
    <property type="project" value="InterPro"/>
</dbReference>
<evidence type="ECO:0008006" key="12">
    <source>
        <dbReference type="Google" id="ProtNLM"/>
    </source>
</evidence>
<dbReference type="InterPro" id="IPR047146">
    <property type="entry name" value="Cyt_P450_E_CYP52_fungi"/>
</dbReference>
<dbReference type="EMBL" id="SAEB01000001">
    <property type="protein sequence ID" value="RVD89921.1"/>
    <property type="molecule type" value="Genomic_DNA"/>
</dbReference>
<dbReference type="GeneID" id="93583219"/>
<evidence type="ECO:0000256" key="7">
    <source>
        <dbReference type="ARBA" id="ARBA00023033"/>
    </source>
</evidence>
<evidence type="ECO:0000256" key="3">
    <source>
        <dbReference type="ARBA" id="ARBA00022617"/>
    </source>
</evidence>
<comment type="cofactor">
    <cofactor evidence="1 8">
        <name>heme</name>
        <dbReference type="ChEBI" id="CHEBI:30413"/>
    </cofactor>
</comment>
<dbReference type="RefSeq" id="XP_067495465.1">
    <property type="nucleotide sequence ID" value="XM_067638908.1"/>
</dbReference>
<dbReference type="PANTHER" id="PTHR24287">
    <property type="entry name" value="P450, PUTATIVE (EUROFUNG)-RELATED"/>
    <property type="match status" value="1"/>
</dbReference>
<dbReference type="InterPro" id="IPR002402">
    <property type="entry name" value="Cyt_P450_E_grp-II"/>
</dbReference>
<evidence type="ECO:0000256" key="9">
    <source>
        <dbReference type="RuleBase" id="RU000461"/>
    </source>
</evidence>
<dbReference type="CDD" id="cd11063">
    <property type="entry name" value="CYP52"/>
    <property type="match status" value="1"/>
</dbReference>
<proteinExistence type="inferred from homology"/>
<dbReference type="Proteomes" id="UP000283090">
    <property type="component" value="Unassembled WGS sequence"/>
</dbReference>
<dbReference type="GO" id="GO:0020037">
    <property type="term" value="F:heme binding"/>
    <property type="evidence" value="ECO:0007669"/>
    <property type="project" value="InterPro"/>
</dbReference>
<comment type="caution">
    <text evidence="10">The sequence shown here is derived from an EMBL/GenBank/DDBJ whole genome shotgun (WGS) entry which is preliminary data.</text>
</comment>
<dbReference type="AlphaFoldDB" id="A0A437AFD8"/>
<dbReference type="PRINTS" id="PR00464">
    <property type="entry name" value="EP450II"/>
</dbReference>
<name>A0A437AFD8_ARTFL</name>
<dbReference type="OrthoDB" id="1470350at2759"/>
<evidence type="ECO:0000256" key="2">
    <source>
        <dbReference type="ARBA" id="ARBA00010617"/>
    </source>
</evidence>
<evidence type="ECO:0000256" key="8">
    <source>
        <dbReference type="PIRSR" id="PIRSR602402-1"/>
    </source>
</evidence>
<dbReference type="VEuPathDB" id="FungiDB:DFL_000908"/>
<sequence length="522" mass="60303">MLRWLALAGASLVGYYVWSKINLWFRERRFKKLVGTEKAPVRSCSYPFGLDLYSIIMWHFGNQTLPEWVRAEYETYGNTYTVSILGSTSIATIEPRNIQAILTSQFKDFGIGPPRIRSFSPLLGRGIFSVDGRSWEHSRALLRPQFNKDQITQLENMEEHIRTMVECIQSQGDGTVVDLQELFFELTIDSATLFLFGESCQVLKHRLNVLRGEINDTPAGNKFASAFDISQRHIINRYRLRDYYYMHNPQEFKDANKTCHDFVDKYVYRAIELHKRGFNTESEKSRKKRYVFLDEIAKETQDPVVLRDALTNILLAGRDTTAGLLSFVFYLLVRHPEVEQKLRAVIKQDFGDKSDADILTFHDLKNCKYLRWVIDETLRLYPTAPSNVRSALEDTTLPLGGGPDGRSPIFVPKGTIIEYSVYAMHRRQDIWGADANWFRPERWGEPRNKGGFGNFEFLPFNGGPRICLGQQFALTEVSYAIVRMFQHFKRFEMAEFDPFLKLNATLTMCVGGKGVLVKCYRD</sequence>
<dbReference type="InterPro" id="IPR036396">
    <property type="entry name" value="Cyt_P450_sf"/>
</dbReference>
<reference evidence="10 11" key="1">
    <citation type="submission" date="2019-01" db="EMBL/GenBank/DDBJ databases">
        <title>Intercellular communication is required for trap formation in the nematode-trapping fungus Duddingtonia flagrans.</title>
        <authorList>
            <person name="Youssar L."/>
            <person name="Wernet V."/>
            <person name="Hensel N."/>
            <person name="Hildebrandt H.-G."/>
            <person name="Fischer R."/>
        </authorList>
    </citation>
    <scope>NUCLEOTIDE SEQUENCE [LARGE SCALE GENOMIC DNA]</scope>
    <source>
        <strain evidence="10 11">CBS H-5679</strain>
    </source>
</reference>